<evidence type="ECO:0000256" key="2">
    <source>
        <dbReference type="ARBA" id="ARBA00022679"/>
    </source>
</evidence>
<evidence type="ECO:0000256" key="1">
    <source>
        <dbReference type="ARBA" id="ARBA00022603"/>
    </source>
</evidence>
<dbReference type="PANTHER" id="PTHR43464:SF19">
    <property type="entry name" value="UBIQUINONE BIOSYNTHESIS O-METHYLTRANSFERASE, MITOCHONDRIAL"/>
    <property type="match status" value="1"/>
</dbReference>
<protein>
    <recommendedName>
        <fullName evidence="5">Ubiquinone biosynthesis O-methyltransferase, mitochondrial</fullName>
    </recommendedName>
    <alternativeName>
        <fullName evidence="5">3,4-dihydroxy-5-hexaprenylbenzoate methyltransferase</fullName>
    </alternativeName>
    <alternativeName>
        <fullName evidence="5">3-demethylubiquinol 3-O-methyltransferase</fullName>
    </alternativeName>
    <alternativeName>
        <fullName evidence="5">3-demethylubiquinone 3-O-methyltransferase</fullName>
    </alternativeName>
    <alternativeName>
        <fullName evidence="5">3-demethylubiquinone-6 3-O-methyltransferase</fullName>
    </alternativeName>
    <alternativeName>
        <fullName evidence="5">Hexaprenyldihydroxybenzoate methyltransferase</fullName>
    </alternativeName>
    <alternativeName>
        <fullName evidence="5">Polyprenyldihydroxybenzoate methyltransferase</fullName>
        <shortName evidence="5">DHHB methyltransferase</shortName>
        <shortName evidence="5">DHHB-MT</shortName>
        <shortName evidence="5">DHHB-MTase</shortName>
        <ecNumber evidence="5">2.1.1.-</ecNumber>
        <ecNumber evidence="5">2.1.1.114</ecNumber>
        <ecNumber evidence="5">2.1.1.64</ecNumber>
    </alternativeName>
</protein>
<dbReference type="EC" id="2.1.1.114" evidence="5"/>
<feature type="binding site" evidence="5">
    <location>
        <position position="78"/>
    </location>
    <ligand>
        <name>S-adenosyl-L-methionine</name>
        <dbReference type="ChEBI" id="CHEBI:59789"/>
    </ligand>
</feature>
<feature type="binding site" evidence="5">
    <location>
        <position position="199"/>
    </location>
    <ligand>
        <name>Mg(2+)</name>
        <dbReference type="ChEBI" id="CHEBI:18420"/>
    </ligand>
</feature>
<keyword evidence="5" id="KW-0479">Metal-binding</keyword>
<dbReference type="EMBL" id="HG937693">
    <property type="protein sequence ID" value="CDP35301.1"/>
    <property type="molecule type" value="Genomic_DNA"/>
</dbReference>
<dbReference type="NCBIfam" id="TIGR01983">
    <property type="entry name" value="UbiG"/>
    <property type="match status" value="1"/>
</dbReference>
<proteinExistence type="inferred from homology"/>
<dbReference type="EC" id="2.1.1.64" evidence="5"/>
<dbReference type="EC" id="2.1.1.-" evidence="5"/>
<comment type="catalytic activity">
    <reaction evidence="5">
        <text>a 3,4-dihydroxy-5-(all-trans-polyprenyl)benzoate + S-adenosyl-L-methionine = a 4-hydroxy-3-methoxy-5-(all-trans-polyprenyl)benzoate + S-adenosyl-L-homocysteine + H(+)</text>
        <dbReference type="Rhea" id="RHEA:44452"/>
        <dbReference type="Rhea" id="RHEA-COMP:10930"/>
        <dbReference type="Rhea" id="RHEA-COMP:10931"/>
        <dbReference type="ChEBI" id="CHEBI:15378"/>
        <dbReference type="ChEBI" id="CHEBI:57856"/>
        <dbReference type="ChEBI" id="CHEBI:59789"/>
        <dbReference type="ChEBI" id="CHEBI:64694"/>
        <dbReference type="ChEBI" id="CHEBI:84443"/>
        <dbReference type="EC" id="2.1.1.114"/>
    </reaction>
</comment>
<keyword evidence="2 5" id="KW-0808">Transferase</keyword>
<keyword evidence="5" id="KW-0999">Mitochondrion inner membrane</keyword>
<dbReference type="GO" id="GO:0031314">
    <property type="term" value="C:extrinsic component of mitochondrial inner membrane"/>
    <property type="evidence" value="ECO:0007669"/>
    <property type="project" value="UniProtKB-UniRule"/>
</dbReference>
<comment type="subunit">
    <text evidence="5">Component of a multi-subunit COQ enzyme complex, composed of at least COQ3, COQ4, COQ5, COQ6, COQ7 and COQ9.</text>
</comment>
<dbReference type="GO" id="GO:0061542">
    <property type="term" value="F:3-demethylubiquinol 3-O-methyltransferase activity"/>
    <property type="evidence" value="ECO:0007669"/>
    <property type="project" value="UniProtKB-UniRule"/>
</dbReference>
<name>A0A060T7Z8_BLAAD</name>
<gene>
    <name evidence="5" type="primary">COQ3</name>
    <name evidence="6" type="ORF">GNLVRS02_ARAD1C32208g</name>
</gene>
<dbReference type="GO" id="GO:0032259">
    <property type="term" value="P:methylation"/>
    <property type="evidence" value="ECO:0007669"/>
    <property type="project" value="UniProtKB-KW"/>
</dbReference>
<keyword evidence="3 5" id="KW-0831">Ubiquinone biosynthesis</keyword>
<accession>A0A060T7Z8</accession>
<reference evidence="6" key="2">
    <citation type="submission" date="2014-06" db="EMBL/GenBank/DDBJ databases">
        <title>The complete genome of Blastobotrys (Arxula) adeninivorans LS3 - a yeast of biotechnological interest.</title>
        <authorList>
            <person name="Kunze G."/>
            <person name="Gaillardin C."/>
            <person name="Czernicka M."/>
            <person name="Durrens P."/>
            <person name="Martin T."/>
            <person name="Boer E."/>
            <person name="Gabaldon T."/>
            <person name="Cruz J."/>
            <person name="Talla E."/>
            <person name="Marck C."/>
            <person name="Goffeau A."/>
            <person name="Barbe V."/>
            <person name="Baret P."/>
            <person name="Baronian K."/>
            <person name="Beier S."/>
            <person name="Bleykasten C."/>
            <person name="Bode R."/>
            <person name="Casaregola S."/>
            <person name="Despons L."/>
            <person name="Fairhead C."/>
            <person name="Giersberg M."/>
            <person name="Gierski P."/>
            <person name="Hahnel U."/>
            <person name="Hartmann A."/>
            <person name="Jankowska D."/>
            <person name="Jubin C."/>
            <person name="Jung P."/>
            <person name="Lafontaine I."/>
            <person name="Leh-Louis V."/>
            <person name="Lemaire M."/>
            <person name="Marcet-Houben M."/>
            <person name="Mascher M."/>
            <person name="Morel G."/>
            <person name="Richard G.-F."/>
            <person name="Riechen J."/>
            <person name="Sacerdot C."/>
            <person name="Sarkar A."/>
            <person name="Savel G."/>
            <person name="Schacherer J."/>
            <person name="Sherman D."/>
            <person name="Straub M.-L."/>
            <person name="Stein N."/>
            <person name="Thierry A."/>
            <person name="Trautwein-Schult A."/>
            <person name="Westhof E."/>
            <person name="Worch S."/>
            <person name="Dujon B."/>
            <person name="Souciet J.-L."/>
            <person name="Wincker P."/>
            <person name="Scholz U."/>
            <person name="Neuveglise N."/>
        </authorList>
    </citation>
    <scope>NUCLEOTIDE SEQUENCE</scope>
    <source>
        <strain evidence="6">LS3</strain>
    </source>
</reference>
<feature type="binding site" evidence="5">
    <location>
        <position position="128"/>
    </location>
    <ligand>
        <name>S-adenosyl-L-methionine</name>
        <dbReference type="ChEBI" id="CHEBI:59789"/>
    </ligand>
</feature>
<dbReference type="Pfam" id="PF13489">
    <property type="entry name" value="Methyltransf_23"/>
    <property type="match status" value="1"/>
</dbReference>
<keyword evidence="5" id="KW-0496">Mitochondrion</keyword>
<evidence type="ECO:0000256" key="5">
    <source>
        <dbReference type="HAMAP-Rule" id="MF_03190"/>
    </source>
</evidence>
<sequence length="308" mass="34433">MKGVLGLARTATGRIGLTRWSQAGTGGLVGALHNGSRARRLLSTSTSESELKHFAELASSWWDVQGPQRILHKMNLLRVDYIRDTLQNYDNSSGQMPGYSLDLLPAEEKQRILNSAKEKQGMNILDVGCGGGIMSESLARLDISKQVTGIDLSPDVLGAAKAHQQQDPTLSAKLTYKLSSLEEVEGKFDMITMFEVLEHVDSPAHMMRSAVDRLNPGGWLFLSTINRTPVSYFTTIFMGEHLLKIVPKGTHTWSKYINESELREWVDDQADVQFVRSDGCLFVPCVGWQLTPWNHTVGNYFMALRRRH</sequence>
<feature type="binding site" evidence="5">
    <location>
        <position position="151"/>
    </location>
    <ligand>
        <name>S-adenosyl-L-methionine</name>
        <dbReference type="ChEBI" id="CHEBI:59789"/>
    </ligand>
</feature>
<dbReference type="GO" id="GO:0010420">
    <property type="term" value="F:polyprenyldihydroxybenzoate methyltransferase activity"/>
    <property type="evidence" value="ECO:0007669"/>
    <property type="project" value="UniProtKB-UniRule"/>
</dbReference>
<dbReference type="InterPro" id="IPR010233">
    <property type="entry name" value="UbiG_MeTrfase"/>
</dbReference>
<evidence type="ECO:0000313" key="6">
    <source>
        <dbReference type="EMBL" id="CDP35301.1"/>
    </source>
</evidence>
<dbReference type="PhylomeDB" id="A0A060T7Z8"/>
<evidence type="ECO:0000256" key="4">
    <source>
        <dbReference type="ARBA" id="ARBA00022691"/>
    </source>
</evidence>
<keyword evidence="5" id="KW-0460">Magnesium</keyword>
<organism evidence="6">
    <name type="scientific">Blastobotrys adeninivorans</name>
    <name type="common">Yeast</name>
    <name type="synonym">Arxula adeninivorans</name>
    <dbReference type="NCBI Taxonomy" id="409370"/>
    <lineage>
        <taxon>Eukaryota</taxon>
        <taxon>Fungi</taxon>
        <taxon>Dikarya</taxon>
        <taxon>Ascomycota</taxon>
        <taxon>Saccharomycotina</taxon>
        <taxon>Dipodascomycetes</taxon>
        <taxon>Dipodascales</taxon>
        <taxon>Trichomonascaceae</taxon>
        <taxon>Blastobotrys</taxon>
    </lineage>
</organism>
<evidence type="ECO:0000256" key="3">
    <source>
        <dbReference type="ARBA" id="ARBA00022688"/>
    </source>
</evidence>
<comment type="catalytic activity">
    <reaction evidence="5">
        <text>a 3-demethylubiquinone + S-adenosyl-L-methionine = a ubiquinone + S-adenosyl-L-homocysteine</text>
        <dbReference type="Rhea" id="RHEA:81215"/>
        <dbReference type="Rhea" id="RHEA-COMP:9565"/>
        <dbReference type="Rhea" id="RHEA-COMP:19654"/>
        <dbReference type="ChEBI" id="CHEBI:16389"/>
        <dbReference type="ChEBI" id="CHEBI:57856"/>
        <dbReference type="ChEBI" id="CHEBI:59789"/>
        <dbReference type="ChEBI" id="CHEBI:231825"/>
    </reaction>
</comment>
<dbReference type="InterPro" id="IPR029063">
    <property type="entry name" value="SAM-dependent_MTases_sf"/>
</dbReference>
<comment type="function">
    <text evidence="5">O-methyltransferase required for two non-consecutive steps during ubiquinone biosynthesis. Catalyzes the 2 O-methylation of 3,4-dihydroxy-5-(all-trans-polyprenyl)benzoic acid into 4-hydroxy-3-methoxy-5-(all-trans-polyprenyl)benzoic acid. Also catalyzes the last step of ubiquinone biosynthesis by mediating methylation of 3-demethylubiquinone into ubiquinone. Also able to mediate the methylation of 3-demethylubiquinol into ubiquinol.</text>
</comment>
<dbReference type="HAMAP" id="MF_00472">
    <property type="entry name" value="UbiG"/>
    <property type="match status" value="1"/>
</dbReference>
<comment type="cofactor">
    <cofactor evidence="5">
        <name>Mg(2+)</name>
        <dbReference type="ChEBI" id="CHEBI:18420"/>
    </cofactor>
</comment>
<dbReference type="GO" id="GO:0120537">
    <property type="term" value="F:3-demethylubiquinone 3-O-methyltransferase activity"/>
    <property type="evidence" value="ECO:0007669"/>
    <property type="project" value="RHEA"/>
</dbReference>
<dbReference type="UniPathway" id="UPA00232"/>
<dbReference type="AlphaFoldDB" id="A0A060T7Z8"/>
<keyword evidence="4 5" id="KW-0949">S-adenosyl-L-methionine</keyword>
<feature type="binding site" evidence="5">
    <location>
        <position position="194"/>
    </location>
    <ligand>
        <name>S-adenosyl-L-methionine</name>
        <dbReference type="ChEBI" id="CHEBI:59789"/>
    </ligand>
</feature>
<dbReference type="PANTHER" id="PTHR43464">
    <property type="entry name" value="METHYLTRANSFERASE"/>
    <property type="match status" value="1"/>
</dbReference>
<comment type="similarity">
    <text evidence="5">Belongs to the class I-like SAM-binding methyltransferase superfamily. UbiG/COQ3 family.</text>
</comment>
<dbReference type="CDD" id="cd02440">
    <property type="entry name" value="AdoMet_MTases"/>
    <property type="match status" value="1"/>
</dbReference>
<dbReference type="SUPFAM" id="SSF53335">
    <property type="entry name" value="S-adenosyl-L-methionine-dependent methyltransferases"/>
    <property type="match status" value="1"/>
</dbReference>
<feature type="binding site" evidence="5">
    <location>
        <position position="198"/>
    </location>
    <ligand>
        <name>Mg(2+)</name>
        <dbReference type="ChEBI" id="CHEBI:18420"/>
    </ligand>
</feature>
<dbReference type="Gene3D" id="3.40.50.150">
    <property type="entry name" value="Vaccinia Virus protein VP39"/>
    <property type="match status" value="1"/>
</dbReference>
<comment type="subcellular location">
    <subcellularLocation>
        <location evidence="5">Mitochondrion inner membrane</location>
        <topology evidence="5">Peripheral membrane protein</topology>
        <orientation evidence="5">Matrix side</orientation>
    </subcellularLocation>
</comment>
<comment type="catalytic activity">
    <reaction evidence="5">
        <text>a 3-demethylubiquinol + S-adenosyl-L-methionine = a ubiquinol + S-adenosyl-L-homocysteine + H(+)</text>
        <dbReference type="Rhea" id="RHEA:44380"/>
        <dbReference type="Rhea" id="RHEA-COMP:9566"/>
        <dbReference type="Rhea" id="RHEA-COMP:10914"/>
        <dbReference type="ChEBI" id="CHEBI:15378"/>
        <dbReference type="ChEBI" id="CHEBI:17976"/>
        <dbReference type="ChEBI" id="CHEBI:57856"/>
        <dbReference type="ChEBI" id="CHEBI:59789"/>
        <dbReference type="ChEBI" id="CHEBI:84422"/>
        <dbReference type="EC" id="2.1.1.64"/>
    </reaction>
</comment>
<feature type="binding site" evidence="5">
    <location>
        <position position="195"/>
    </location>
    <ligand>
        <name>Mg(2+)</name>
        <dbReference type="ChEBI" id="CHEBI:18420"/>
    </ligand>
</feature>
<keyword evidence="1 5" id="KW-0489">Methyltransferase</keyword>
<keyword evidence="5" id="KW-0472">Membrane</keyword>
<comment type="pathway">
    <text evidence="5">Cofactor biosynthesis; ubiquinone biosynthesis.</text>
</comment>
<reference evidence="6" key="1">
    <citation type="submission" date="2014-02" db="EMBL/GenBank/DDBJ databases">
        <authorList>
            <person name="Genoscope - CEA"/>
        </authorList>
    </citation>
    <scope>NUCLEOTIDE SEQUENCE</scope>
    <source>
        <strain evidence="6">LS3</strain>
    </source>
</reference>
<dbReference type="GO" id="GO:0046872">
    <property type="term" value="F:metal ion binding"/>
    <property type="evidence" value="ECO:0007669"/>
    <property type="project" value="UniProtKB-KW"/>
</dbReference>